<evidence type="ECO:0000256" key="5">
    <source>
        <dbReference type="ARBA" id="ARBA00023316"/>
    </source>
</evidence>
<evidence type="ECO:0000256" key="4">
    <source>
        <dbReference type="ARBA" id="ARBA00023180"/>
    </source>
</evidence>
<proteinExistence type="inferred from homology"/>
<keyword evidence="6" id="KW-1133">Transmembrane helix</keyword>
<dbReference type="PANTHER" id="PTHR31889:SF86">
    <property type="entry name" value="FUCOSYLTRANSFERASE"/>
    <property type="match status" value="1"/>
</dbReference>
<keyword evidence="6" id="KW-0333">Golgi apparatus</keyword>
<gene>
    <name evidence="7" type="ORF">R1sor_010104</name>
</gene>
<dbReference type="Proteomes" id="UP001633002">
    <property type="component" value="Unassembled WGS sequence"/>
</dbReference>
<sequence>MANQSLAKRLKSAFRVTPTPTIGKVLPLFCLGLFLLPLFIQSSDSVNRFLRARFTSSVEEELPSELAPQENLAVDNTTISRSKAPASIELAKPVKELVDAIREATRLAWGGDPVPYGGEEKRNWEEQNPCRARLELKPLYSQRKHMKDIPENEQWDLVFEEYGKLHRACTTRVGDLENYFKNENASIPGCKFVVAETHFGLGNKLYHLSSVFLYAVVTQRVILVPESTTVPAIMCEPFPGSSWKMKPRFLDQVKKKRKTSAQFYDDVDLAVKNSSPLDTYASAISNEWKPEPRFWCDTEQNYLTKITWLTIDGCLLWVHKLWAIDMFRPAMEAVFPDRIVFGRILRSVMLPGDPVWERILHVNEVYLRNADKQVGIQVRYWKGEKLYDEKNELVNDRVKRCVWENNILPEVCPSKEDPNFDDPKYAKCKDKLTAADHKHPNITKVLIASLFLGLHDHLNDIYLRHETTTTKEAVGLIQLTNEMIQGSGVEVDSQALVEIISLSMSDVLLVTPMSTFGGVAQAYGGLIPWFIEFAKPKGEPDQCERGLGIEPCFLGANIHYSCKYDPPGYQDVPDLFSYFKSCLFIDVGDGYGMQMVPDKLLIDLKRSFISFVCRLDLSSS</sequence>
<evidence type="ECO:0000313" key="7">
    <source>
        <dbReference type="EMBL" id="KAL3696028.1"/>
    </source>
</evidence>
<keyword evidence="8" id="KW-1185">Reference proteome</keyword>
<dbReference type="GO" id="GO:0071555">
    <property type="term" value="P:cell wall organization"/>
    <property type="evidence" value="ECO:0007669"/>
    <property type="project" value="UniProtKB-UniRule"/>
</dbReference>
<keyword evidence="4" id="KW-0325">Glycoprotein</keyword>
<keyword evidence="3 6" id="KW-0808">Transferase</keyword>
<keyword evidence="5 6" id="KW-0961">Cell wall biogenesis/degradation</keyword>
<dbReference type="EMBL" id="JBJQOH010000002">
    <property type="protein sequence ID" value="KAL3696028.1"/>
    <property type="molecule type" value="Genomic_DNA"/>
</dbReference>
<dbReference type="GO" id="GO:0016757">
    <property type="term" value="F:glycosyltransferase activity"/>
    <property type="evidence" value="ECO:0007669"/>
    <property type="project" value="UniProtKB-KW"/>
</dbReference>
<dbReference type="PANTHER" id="PTHR31889">
    <property type="entry name" value="FUCOSYLTRANSFERASE 2-RELATED"/>
    <property type="match status" value="1"/>
</dbReference>
<keyword evidence="6" id="KW-0812">Transmembrane</keyword>
<evidence type="ECO:0000256" key="2">
    <source>
        <dbReference type="ARBA" id="ARBA00022676"/>
    </source>
</evidence>
<reference evidence="7 8" key="1">
    <citation type="submission" date="2024-09" db="EMBL/GenBank/DDBJ databases">
        <title>Chromosome-scale assembly of Riccia sorocarpa.</title>
        <authorList>
            <person name="Paukszto L."/>
        </authorList>
    </citation>
    <scope>NUCLEOTIDE SEQUENCE [LARGE SCALE GENOMIC DNA]</scope>
    <source>
        <strain evidence="7">LP-2024</strain>
        <tissue evidence="7">Aerial parts of the thallus</tissue>
    </source>
</reference>
<keyword evidence="2 6" id="KW-0328">Glycosyltransferase</keyword>
<feature type="transmembrane region" description="Helical" evidence="6">
    <location>
        <begin position="21"/>
        <end position="40"/>
    </location>
</feature>
<evidence type="ECO:0000256" key="3">
    <source>
        <dbReference type="ARBA" id="ARBA00022679"/>
    </source>
</evidence>
<evidence type="ECO:0000256" key="1">
    <source>
        <dbReference type="ARBA" id="ARBA00010481"/>
    </source>
</evidence>
<evidence type="ECO:0000313" key="8">
    <source>
        <dbReference type="Proteomes" id="UP001633002"/>
    </source>
</evidence>
<keyword evidence="6" id="KW-0472">Membrane</keyword>
<dbReference type="EC" id="2.4.1.-" evidence="6"/>
<comment type="caution">
    <text evidence="7">The sequence shown here is derived from an EMBL/GenBank/DDBJ whole genome shotgun (WGS) entry which is preliminary data.</text>
</comment>
<dbReference type="GO" id="GO:0032580">
    <property type="term" value="C:Golgi cisterna membrane"/>
    <property type="evidence" value="ECO:0007669"/>
    <property type="project" value="UniProtKB-SubCell"/>
</dbReference>
<evidence type="ECO:0000256" key="6">
    <source>
        <dbReference type="RuleBase" id="RU367004"/>
    </source>
</evidence>
<name>A0ABD3HX58_9MARC</name>
<dbReference type="Pfam" id="PF03254">
    <property type="entry name" value="XG_FTase"/>
    <property type="match status" value="1"/>
</dbReference>
<dbReference type="AlphaFoldDB" id="A0ABD3HX58"/>
<protein>
    <recommendedName>
        <fullName evidence="6">Fucosyltransferase</fullName>
        <ecNumber evidence="6">2.4.1.-</ecNumber>
    </recommendedName>
</protein>
<comment type="subcellular location">
    <subcellularLocation>
        <location evidence="6">Golgi apparatus</location>
        <location evidence="6">Golgi stack membrane</location>
        <topology evidence="6">Single-pass type II membrane protein</topology>
    </subcellularLocation>
</comment>
<comment type="function">
    <text evidence="6">May be involved in cell wall biosynthesis.</text>
</comment>
<dbReference type="InterPro" id="IPR004938">
    <property type="entry name" value="XG_FTase"/>
</dbReference>
<organism evidence="7 8">
    <name type="scientific">Riccia sorocarpa</name>
    <dbReference type="NCBI Taxonomy" id="122646"/>
    <lineage>
        <taxon>Eukaryota</taxon>
        <taxon>Viridiplantae</taxon>
        <taxon>Streptophyta</taxon>
        <taxon>Embryophyta</taxon>
        <taxon>Marchantiophyta</taxon>
        <taxon>Marchantiopsida</taxon>
        <taxon>Marchantiidae</taxon>
        <taxon>Marchantiales</taxon>
        <taxon>Ricciaceae</taxon>
        <taxon>Riccia</taxon>
    </lineage>
</organism>
<accession>A0ABD3HX58</accession>
<comment type="similarity">
    <text evidence="1 6">Belongs to the glycosyltransferase 37 family.</text>
</comment>